<keyword evidence="1" id="KW-0560">Oxidoreductase</keyword>
<organism evidence="3 4">
    <name type="scientific">Microdochium trichocladiopsis</name>
    <dbReference type="NCBI Taxonomy" id="1682393"/>
    <lineage>
        <taxon>Eukaryota</taxon>
        <taxon>Fungi</taxon>
        <taxon>Dikarya</taxon>
        <taxon>Ascomycota</taxon>
        <taxon>Pezizomycotina</taxon>
        <taxon>Sordariomycetes</taxon>
        <taxon>Xylariomycetidae</taxon>
        <taxon>Xylariales</taxon>
        <taxon>Microdochiaceae</taxon>
        <taxon>Microdochium</taxon>
    </lineage>
</organism>
<accession>A0A9P8XXA0</accession>
<proteinExistence type="predicted"/>
<dbReference type="GO" id="GO:0016491">
    <property type="term" value="F:oxidoreductase activity"/>
    <property type="evidence" value="ECO:0007669"/>
    <property type="project" value="UniProtKB-KW"/>
</dbReference>
<dbReference type="InterPro" id="IPR052228">
    <property type="entry name" value="Sec_Metab_Biosynth_Oxidored"/>
</dbReference>
<dbReference type="EMBL" id="JAGTJQ010000009">
    <property type="protein sequence ID" value="KAH7024528.1"/>
    <property type="molecule type" value="Genomic_DNA"/>
</dbReference>
<protein>
    <submittedName>
        <fullName evidence="3">Uncharacterized protein</fullName>
    </submittedName>
</protein>
<name>A0A9P8XXA0_9PEZI</name>
<dbReference type="AlphaFoldDB" id="A0A9P8XXA0"/>
<evidence type="ECO:0000256" key="1">
    <source>
        <dbReference type="ARBA" id="ARBA00023002"/>
    </source>
</evidence>
<dbReference type="OrthoDB" id="2898509at2759"/>
<dbReference type="RefSeq" id="XP_046008076.1">
    <property type="nucleotide sequence ID" value="XM_046148681.1"/>
</dbReference>
<comment type="caution">
    <text evidence="3">The sequence shown here is derived from an EMBL/GenBank/DDBJ whole genome shotgun (WGS) entry which is preliminary data.</text>
</comment>
<evidence type="ECO:0000256" key="2">
    <source>
        <dbReference type="SAM" id="MobiDB-lite"/>
    </source>
</evidence>
<dbReference type="Gene3D" id="3.40.50.720">
    <property type="entry name" value="NAD(P)-binding Rossmann-like Domain"/>
    <property type="match status" value="1"/>
</dbReference>
<reference evidence="3" key="1">
    <citation type="journal article" date="2021" name="Nat. Commun.">
        <title>Genetic determinants of endophytism in the Arabidopsis root mycobiome.</title>
        <authorList>
            <person name="Mesny F."/>
            <person name="Miyauchi S."/>
            <person name="Thiergart T."/>
            <person name="Pickel B."/>
            <person name="Atanasova L."/>
            <person name="Karlsson M."/>
            <person name="Huettel B."/>
            <person name="Barry K.W."/>
            <person name="Haridas S."/>
            <person name="Chen C."/>
            <person name="Bauer D."/>
            <person name="Andreopoulos W."/>
            <person name="Pangilinan J."/>
            <person name="LaButti K."/>
            <person name="Riley R."/>
            <person name="Lipzen A."/>
            <person name="Clum A."/>
            <person name="Drula E."/>
            <person name="Henrissat B."/>
            <person name="Kohler A."/>
            <person name="Grigoriev I.V."/>
            <person name="Martin F.M."/>
            <person name="Hacquard S."/>
        </authorList>
    </citation>
    <scope>NUCLEOTIDE SEQUENCE</scope>
    <source>
        <strain evidence="3">MPI-CAGE-CH-0230</strain>
    </source>
</reference>
<feature type="compositionally biased region" description="Low complexity" evidence="2">
    <location>
        <begin position="348"/>
        <end position="364"/>
    </location>
</feature>
<feature type="region of interest" description="Disordered" evidence="2">
    <location>
        <begin position="345"/>
        <end position="391"/>
    </location>
</feature>
<dbReference type="PANTHER" id="PTHR47534:SF3">
    <property type="entry name" value="ALCOHOL DEHYDROGENASE-LIKE C-TERMINAL DOMAIN-CONTAINING PROTEIN"/>
    <property type="match status" value="1"/>
</dbReference>
<evidence type="ECO:0000313" key="3">
    <source>
        <dbReference type="EMBL" id="KAH7024528.1"/>
    </source>
</evidence>
<sequence length="442" mass="46463">MVSDAAVRTSVANLVTSRPLVAVFFAGATGIGHYTLRELARATADHPGAKGFRAYVVARRENVAREVIAECGALIRDGVSDVAVVDDVTGGGGGGGDGVEGDAGAGSKATAEFVFVQTSDLSLMGEVDRVCARITELETARAGRAGDVARIDYLLFTQGCVVYQPRKDTEEGLDFTMSILYYSRMRALTQLLPLLLAASRSSSSASSSSPPAEQQPDNHATVVSVFAAGTEDTLHAENLALDNPVSDYTYNTARSHMNYMHTLFFEQLARDPPEPGRPTPTGSGKGLTLVHVFPGLVNGPGFQSSEMPSWFRVLWSWVVVPLLGWAAFTKAEVCGRRILSLTDAQRYPPSSSSSSSSSPPTGSNAAGGGSVEEGVVRSTTGETGPGGGTYALGSSIDDTFNSAKYAGLDRAAMREAVWRHTMDAFDTIAAGKVFTGAKQAAQ</sequence>
<keyword evidence="4" id="KW-1185">Reference proteome</keyword>
<gene>
    <name evidence="3" type="ORF">B0I36DRAFT_162745</name>
</gene>
<dbReference type="Proteomes" id="UP000756346">
    <property type="component" value="Unassembled WGS sequence"/>
</dbReference>
<dbReference type="GeneID" id="70178227"/>
<dbReference type="PANTHER" id="PTHR47534">
    <property type="entry name" value="YALI0E05731P"/>
    <property type="match status" value="1"/>
</dbReference>
<evidence type="ECO:0000313" key="4">
    <source>
        <dbReference type="Proteomes" id="UP000756346"/>
    </source>
</evidence>